<name>A0A0C2UYB3_PARME</name>
<dbReference type="STRING" id="272627.CCC_00857"/>
<evidence type="ECO:0000313" key="1">
    <source>
        <dbReference type="EMBL" id="KIL97796.1"/>
    </source>
</evidence>
<evidence type="ECO:0000313" key="2">
    <source>
        <dbReference type="Proteomes" id="UP000031971"/>
    </source>
</evidence>
<keyword evidence="2" id="KW-1185">Reference proteome</keyword>
<protein>
    <submittedName>
        <fullName evidence="1">Uncharacterized protein</fullName>
    </submittedName>
</protein>
<proteinExistence type="predicted"/>
<comment type="caution">
    <text evidence="1">The sequence shown here is derived from an EMBL/GenBank/DDBJ whole genome shotgun (WGS) entry which is preliminary data.</text>
</comment>
<sequence length="601" mass="65885">MPAGGFKTLVLLSHPRHIAAARRVEGALVVSTDWMVWQDLARADCPAVFIDQFLLDDFRPPADVYVRYGNWCRDLPPDLAEIAATFNRELEILLFGVDRLSHALESLCRRYPVERIVLLDARTEYGLLDDESKQIVVRDAARRHGAVFENQLDSPSRDDPYFPDELGYGRAPKTPPRFRSLIIRLACAIAEGITCLATARTVHRVLLFLNPMMEQGLIAHNRPGDTPVLIVGRSPKTPAFVLKCLRRGVRLGGLRAARSTALEIARVDAAITELRSRWRAVPPADVTDAVRRHYVENSVLGRGRLHAALAEFAALCLLLRRNRIVKVVVGDATNPTARLLSLAARREGAEVDELLNGMFVHDYVSDTRCAVEGQRPGVDRMLTWGRQQELWLRAIGSPLPCVRVGYPGLDPISVRGDHRPYGLPPVGSGNVLLLPIVPAGGNLRAIKSQAYPAIVAVARMLAGLGYGRIRLKLHPGYSPNYYHRLNAEFGLGLEIVEAGLVPDHLSWADLVIGPVDSGALVETLAFGRPYFALAPRPHSLVMDCIGPLCVYSDAEALGADLAAGRAPDREAILDHFCGGGWPGAASETFWRRTGASAEAED</sequence>
<reference evidence="1 2" key="1">
    <citation type="submission" date="2015-01" db="EMBL/GenBank/DDBJ databases">
        <title>Genome Sequence of Magnetospirillum magnetotacticum Strain MS-1.</title>
        <authorList>
            <person name="Marinov G.K."/>
            <person name="Smalley M.D."/>
            <person name="DeSalvo G."/>
        </authorList>
    </citation>
    <scope>NUCLEOTIDE SEQUENCE [LARGE SCALE GENOMIC DNA]</scope>
    <source>
        <strain evidence="1 2">MS-1</strain>
    </source>
</reference>
<accession>A0A0C2UYB3</accession>
<gene>
    <name evidence="1" type="ORF">CCC_00857</name>
</gene>
<dbReference type="EMBL" id="JXSL01000030">
    <property type="protein sequence ID" value="KIL97796.1"/>
    <property type="molecule type" value="Genomic_DNA"/>
</dbReference>
<organism evidence="1 2">
    <name type="scientific">Paramagnetospirillum magnetotacticum MS-1</name>
    <dbReference type="NCBI Taxonomy" id="272627"/>
    <lineage>
        <taxon>Bacteria</taxon>
        <taxon>Pseudomonadati</taxon>
        <taxon>Pseudomonadota</taxon>
        <taxon>Alphaproteobacteria</taxon>
        <taxon>Rhodospirillales</taxon>
        <taxon>Magnetospirillaceae</taxon>
        <taxon>Paramagnetospirillum</taxon>
    </lineage>
</organism>
<dbReference type="AlphaFoldDB" id="A0A0C2UYB3"/>
<dbReference type="Proteomes" id="UP000031971">
    <property type="component" value="Unassembled WGS sequence"/>
</dbReference>